<keyword evidence="3" id="KW-1185">Reference proteome</keyword>
<feature type="compositionally biased region" description="Acidic residues" evidence="1">
    <location>
        <begin position="19"/>
        <end position="29"/>
    </location>
</feature>
<name>A0ABQ4WGF0_9ASTR</name>
<feature type="compositionally biased region" description="Basic and acidic residues" evidence="1">
    <location>
        <begin position="152"/>
        <end position="165"/>
    </location>
</feature>
<organism evidence="2 3">
    <name type="scientific">Tanacetum coccineum</name>
    <dbReference type="NCBI Taxonomy" id="301880"/>
    <lineage>
        <taxon>Eukaryota</taxon>
        <taxon>Viridiplantae</taxon>
        <taxon>Streptophyta</taxon>
        <taxon>Embryophyta</taxon>
        <taxon>Tracheophyta</taxon>
        <taxon>Spermatophyta</taxon>
        <taxon>Magnoliopsida</taxon>
        <taxon>eudicotyledons</taxon>
        <taxon>Gunneridae</taxon>
        <taxon>Pentapetalae</taxon>
        <taxon>asterids</taxon>
        <taxon>campanulids</taxon>
        <taxon>Asterales</taxon>
        <taxon>Asteraceae</taxon>
        <taxon>Asteroideae</taxon>
        <taxon>Anthemideae</taxon>
        <taxon>Anthemidinae</taxon>
        <taxon>Tanacetum</taxon>
    </lineage>
</organism>
<feature type="region of interest" description="Disordered" evidence="1">
    <location>
        <begin position="1"/>
        <end position="60"/>
    </location>
</feature>
<feature type="region of interest" description="Disordered" evidence="1">
    <location>
        <begin position="128"/>
        <end position="165"/>
    </location>
</feature>
<protein>
    <submittedName>
        <fullName evidence="2">Uncharacterized protein</fullName>
    </submittedName>
</protein>
<sequence length="165" mass="18058">MSTPSYAQLVDKDTKSEPEEAPLEAEELTDSSHSSASLNSTTPLSPEHPLTHASPTPTPTRALFHCRTARMTVRALPAMSLGHSTRVAEAMALSNSAFCKRYKTSYETPSPTVTLPVLKKYRGTSELILNTDSKEDELGDKDIEEDESSDTNDERDKSEDKSLGL</sequence>
<reference evidence="2" key="1">
    <citation type="journal article" date="2022" name="Int. J. Mol. Sci.">
        <title>Draft Genome of Tanacetum Coccineum: Genomic Comparison of Closely Related Tanacetum-Family Plants.</title>
        <authorList>
            <person name="Yamashiro T."/>
            <person name="Shiraishi A."/>
            <person name="Nakayama K."/>
            <person name="Satake H."/>
        </authorList>
    </citation>
    <scope>NUCLEOTIDE SEQUENCE</scope>
</reference>
<reference evidence="2" key="2">
    <citation type="submission" date="2022-01" db="EMBL/GenBank/DDBJ databases">
        <authorList>
            <person name="Yamashiro T."/>
            <person name="Shiraishi A."/>
            <person name="Satake H."/>
            <person name="Nakayama K."/>
        </authorList>
    </citation>
    <scope>NUCLEOTIDE SEQUENCE</scope>
</reference>
<feature type="compositionally biased region" description="Acidic residues" evidence="1">
    <location>
        <begin position="134"/>
        <end position="151"/>
    </location>
</feature>
<evidence type="ECO:0000313" key="2">
    <source>
        <dbReference type="EMBL" id="GJS51949.1"/>
    </source>
</evidence>
<proteinExistence type="predicted"/>
<evidence type="ECO:0000313" key="3">
    <source>
        <dbReference type="Proteomes" id="UP001151760"/>
    </source>
</evidence>
<comment type="caution">
    <text evidence="2">The sequence shown here is derived from an EMBL/GenBank/DDBJ whole genome shotgun (WGS) entry which is preliminary data.</text>
</comment>
<feature type="compositionally biased region" description="Low complexity" evidence="1">
    <location>
        <begin position="31"/>
        <end position="40"/>
    </location>
</feature>
<accession>A0ABQ4WGF0</accession>
<dbReference type="Proteomes" id="UP001151760">
    <property type="component" value="Unassembled WGS sequence"/>
</dbReference>
<dbReference type="EMBL" id="BQNB010008621">
    <property type="protein sequence ID" value="GJS51949.1"/>
    <property type="molecule type" value="Genomic_DNA"/>
</dbReference>
<evidence type="ECO:0000256" key="1">
    <source>
        <dbReference type="SAM" id="MobiDB-lite"/>
    </source>
</evidence>
<gene>
    <name evidence="2" type="ORF">Tco_0625311</name>
</gene>